<dbReference type="GO" id="GO:0005886">
    <property type="term" value="C:plasma membrane"/>
    <property type="evidence" value="ECO:0007669"/>
    <property type="project" value="TreeGrafter"/>
</dbReference>
<keyword evidence="1" id="KW-0175">Coiled coil</keyword>
<name>A0A1S9P6Y2_9SPHI</name>
<evidence type="ECO:0008006" key="5">
    <source>
        <dbReference type="Google" id="ProtNLM"/>
    </source>
</evidence>
<feature type="coiled-coil region" evidence="1">
    <location>
        <begin position="220"/>
        <end position="247"/>
    </location>
</feature>
<dbReference type="Proteomes" id="UP000189739">
    <property type="component" value="Unassembled WGS sequence"/>
</dbReference>
<protein>
    <recommendedName>
        <fullName evidence="5">Polysaccharide chain length determinant N-terminal domain-containing protein</fullName>
    </recommendedName>
</protein>
<comment type="caution">
    <text evidence="3">The sequence shown here is derived from an EMBL/GenBank/DDBJ whole genome shotgun (WGS) entry which is preliminary data.</text>
</comment>
<keyword evidence="4" id="KW-1185">Reference proteome</keyword>
<feature type="transmembrane region" description="Helical" evidence="2">
    <location>
        <begin position="464"/>
        <end position="484"/>
    </location>
</feature>
<feature type="transmembrane region" description="Helical" evidence="2">
    <location>
        <begin position="12"/>
        <end position="30"/>
    </location>
</feature>
<reference evidence="3 4" key="1">
    <citation type="submission" date="2016-07" db="EMBL/GenBank/DDBJ databases">
        <title>Genomic analysis of zinc-resistant bacterium Mucilaginibacter pedocola TBZ30.</title>
        <authorList>
            <person name="Huang J."/>
            <person name="Tang J."/>
        </authorList>
    </citation>
    <scope>NUCLEOTIDE SEQUENCE [LARGE SCALE GENOMIC DNA]</scope>
    <source>
        <strain evidence="3 4">TBZ30</strain>
    </source>
</reference>
<dbReference type="InterPro" id="IPR050445">
    <property type="entry name" value="Bact_polysacc_biosynth/exp"/>
</dbReference>
<keyword evidence="2" id="KW-0812">Transmembrane</keyword>
<evidence type="ECO:0000313" key="4">
    <source>
        <dbReference type="Proteomes" id="UP000189739"/>
    </source>
</evidence>
<gene>
    <name evidence="3" type="ORF">BC343_17085</name>
</gene>
<dbReference type="RefSeq" id="WP_078351122.1">
    <property type="nucleotide sequence ID" value="NZ_MBTF01000038.1"/>
</dbReference>
<dbReference type="PANTHER" id="PTHR32309">
    <property type="entry name" value="TYROSINE-PROTEIN KINASE"/>
    <property type="match status" value="1"/>
</dbReference>
<proteinExistence type="predicted"/>
<keyword evidence="2" id="KW-1133">Transmembrane helix</keyword>
<dbReference type="PANTHER" id="PTHR32309:SF13">
    <property type="entry name" value="FERRIC ENTEROBACTIN TRANSPORT PROTEIN FEPE"/>
    <property type="match status" value="1"/>
</dbReference>
<dbReference type="STRING" id="1792845.BC343_17085"/>
<dbReference type="OrthoDB" id="781284at2"/>
<evidence type="ECO:0000256" key="1">
    <source>
        <dbReference type="SAM" id="Coils"/>
    </source>
</evidence>
<dbReference type="AlphaFoldDB" id="A0A1S9P6Y2"/>
<accession>A0A1S9P6Y2</accession>
<keyword evidence="2" id="KW-0472">Membrane</keyword>
<evidence type="ECO:0000313" key="3">
    <source>
        <dbReference type="EMBL" id="OOQ56710.1"/>
    </source>
</evidence>
<sequence>MVHFIKLLLKHITWLLIIPVVCATTVFVLTRKAKKEYSSFTTLYTGVASGYSITSTEDERLDYFAVNNAFDNLLASAKSRETIEQVALRLLAEHLALQKPDPKVLGADGFDNLHKAAGHELLAKAQQLKNSAAIYAYIQKLYSSSPDNKIEALLNQPGSFYNIDDLRANLVVTRITTSDIIQIVYNCSDPAVCQRTLQIHSEIFTANYRNLKSDQTNSAVQYFEAKLAEVKAKLQRSEDEMKEFGRQHHIINYYEQTRYIAQENEQLNREIYGQKIAQNAAANGMDMVEKKLHSRDKQIDNSTKLIDLRQRLSDASAGLERAKVFGDKSKIERLTAQTQTLEDSIKQASADYNNLNYTLETVPRNSLMQEWVDNAVNSGNAKAGLKVLGGEKREYQKNFDEFAPLGSTLKRLERQIDINEKEFLSILHGLELARLRQNNLSLNSNIAIQDKPFLPLKAQKSTRVLLVMVAFLVGFILTAGSIIGRELMDSSIRTPERAKKIVHLPLAGVSVLVNESWASAYNASLRQLLAEQMINVLLPLINASMAEKGSAQLTLLHNKAEAYQPQDIALFNNLFEELFGPVNWVVPASELPAFERSLPVSNYTAYTPSVALLNVSNIGQIAGSVAQNAKLVVYVAPNLAQHSLPLALTQNSCAGLVVVNANDTWLPVDKELLAKLKASLSGTPLYTWLVKTDESNLDNLVGELPRQRSWIRRKIKKIVTLNLR</sequence>
<dbReference type="EMBL" id="MBTF01000038">
    <property type="protein sequence ID" value="OOQ56710.1"/>
    <property type="molecule type" value="Genomic_DNA"/>
</dbReference>
<evidence type="ECO:0000256" key="2">
    <source>
        <dbReference type="SAM" id="Phobius"/>
    </source>
</evidence>
<organism evidence="3 4">
    <name type="scientific">Mucilaginibacter pedocola</name>
    <dbReference type="NCBI Taxonomy" id="1792845"/>
    <lineage>
        <taxon>Bacteria</taxon>
        <taxon>Pseudomonadati</taxon>
        <taxon>Bacteroidota</taxon>
        <taxon>Sphingobacteriia</taxon>
        <taxon>Sphingobacteriales</taxon>
        <taxon>Sphingobacteriaceae</taxon>
        <taxon>Mucilaginibacter</taxon>
    </lineage>
</organism>
<dbReference type="GO" id="GO:0004713">
    <property type="term" value="F:protein tyrosine kinase activity"/>
    <property type="evidence" value="ECO:0007669"/>
    <property type="project" value="TreeGrafter"/>
</dbReference>